<dbReference type="InterPro" id="IPR000073">
    <property type="entry name" value="AB_hydrolase_1"/>
</dbReference>
<feature type="domain" description="AB hydrolase-1" evidence="1">
    <location>
        <begin position="14"/>
        <end position="240"/>
    </location>
</feature>
<dbReference type="PANTHER" id="PTHR43798">
    <property type="entry name" value="MONOACYLGLYCEROL LIPASE"/>
    <property type="match status" value="1"/>
</dbReference>
<name>A0ABY7U272_9SPHN</name>
<dbReference type="RefSeq" id="WP_273619507.1">
    <property type="nucleotide sequence ID" value="NZ_CP117418.1"/>
</dbReference>
<dbReference type="Pfam" id="PF00561">
    <property type="entry name" value="Abhydrolase_1"/>
    <property type="match status" value="1"/>
</dbReference>
<gene>
    <name evidence="2" type="ORF">PQ457_19710</name>
</gene>
<dbReference type="PRINTS" id="PR00111">
    <property type="entry name" value="ABHYDROLASE"/>
</dbReference>
<dbReference type="InterPro" id="IPR029058">
    <property type="entry name" value="AB_hydrolase_fold"/>
</dbReference>
<geneLocation type="plasmid" evidence="2 3">
    <name>unnamed1</name>
</geneLocation>
<evidence type="ECO:0000313" key="3">
    <source>
        <dbReference type="Proteomes" id="UP001218231"/>
    </source>
</evidence>
<dbReference type="SUPFAM" id="SSF53474">
    <property type="entry name" value="alpha/beta-Hydrolases"/>
    <property type="match status" value="1"/>
</dbReference>
<proteinExistence type="predicted"/>
<evidence type="ECO:0000313" key="2">
    <source>
        <dbReference type="EMBL" id="WCT79230.1"/>
    </source>
</evidence>
<keyword evidence="3" id="KW-1185">Reference proteome</keyword>
<keyword evidence="2" id="KW-0378">Hydrolase</keyword>
<dbReference type="Proteomes" id="UP001218231">
    <property type="component" value="Plasmid unnamed1"/>
</dbReference>
<evidence type="ECO:0000259" key="1">
    <source>
        <dbReference type="Pfam" id="PF00561"/>
    </source>
</evidence>
<sequence>MTLAVHIDGPASAPTLVFLHAIATSGELWRPQVEPLAQRFRVVRVDLPGHGASAPLPDGATFADYADAVADTLSAHGVERFSLIGMSFGAMVAMQVALRHAARVERLVLACCAARTPPPVAAMWHERMAAVTQDGIETQIETSLDRWFTPAFAAASPQTLDWVRAMIRGTPEEGFVAAAWIIATLDHSALLPTLTMPCLVLAGAADKAAPEEMMRDFAASIPAATFVALPAAHLANVEAPQAFTDAIERFVDE</sequence>
<accession>A0ABY7U272</accession>
<dbReference type="InterPro" id="IPR050266">
    <property type="entry name" value="AB_hydrolase_sf"/>
</dbReference>
<keyword evidence="2" id="KW-0614">Plasmid</keyword>
<protein>
    <submittedName>
        <fullName evidence="2">Alpha/beta fold hydrolase</fullName>
    </submittedName>
</protein>
<dbReference type="GO" id="GO:0016787">
    <property type="term" value="F:hydrolase activity"/>
    <property type="evidence" value="ECO:0007669"/>
    <property type="project" value="UniProtKB-KW"/>
</dbReference>
<dbReference type="Gene3D" id="3.40.50.1820">
    <property type="entry name" value="alpha/beta hydrolase"/>
    <property type="match status" value="1"/>
</dbReference>
<reference evidence="2 3" key="1">
    <citation type="submission" date="2023-02" db="EMBL/GenBank/DDBJ databases">
        <title>Genome sequence of Novosphingobium humi KACC 19094.</title>
        <authorList>
            <person name="Kim S."/>
            <person name="Heo J."/>
            <person name="Kwon S.-W."/>
        </authorList>
    </citation>
    <scope>NUCLEOTIDE SEQUENCE [LARGE SCALE GENOMIC DNA]</scope>
    <source>
        <strain evidence="2 3">KACC 19094</strain>
        <plasmid evidence="2 3">unnamed1</plasmid>
    </source>
</reference>
<organism evidence="2 3">
    <name type="scientific">Novosphingobium humi</name>
    <dbReference type="NCBI Taxonomy" id="2282397"/>
    <lineage>
        <taxon>Bacteria</taxon>
        <taxon>Pseudomonadati</taxon>
        <taxon>Pseudomonadota</taxon>
        <taxon>Alphaproteobacteria</taxon>
        <taxon>Sphingomonadales</taxon>
        <taxon>Sphingomonadaceae</taxon>
        <taxon>Novosphingobium</taxon>
    </lineage>
</organism>
<dbReference type="EMBL" id="CP117418">
    <property type="protein sequence ID" value="WCT79230.1"/>
    <property type="molecule type" value="Genomic_DNA"/>
</dbReference>